<keyword evidence="3" id="KW-0677">Repeat</keyword>
<dbReference type="CDD" id="cd03360">
    <property type="entry name" value="LbH_AT_putative"/>
    <property type="match status" value="1"/>
</dbReference>
<dbReference type="EMBL" id="JACHWB010000005">
    <property type="protein sequence ID" value="MBB3020629.1"/>
    <property type="molecule type" value="Genomic_DNA"/>
</dbReference>
<evidence type="ECO:0000256" key="3">
    <source>
        <dbReference type="ARBA" id="ARBA00022737"/>
    </source>
</evidence>
<evidence type="ECO:0000259" key="7">
    <source>
        <dbReference type="Pfam" id="PF17836"/>
    </source>
</evidence>
<comment type="similarity">
    <text evidence="1">Belongs to the transferase hexapeptide repeat family.</text>
</comment>
<dbReference type="InterPro" id="IPR018357">
    <property type="entry name" value="Hexapep_transf_CS"/>
</dbReference>
<reference evidence="8 9" key="1">
    <citation type="submission" date="2020-08" db="EMBL/GenBank/DDBJ databases">
        <title>The Agave Microbiome: Exploring the role of microbial communities in plant adaptations to desert environments.</title>
        <authorList>
            <person name="Partida-Martinez L.P."/>
        </authorList>
    </citation>
    <scope>NUCLEOTIDE SEQUENCE [LARGE SCALE GENOMIC DNA]</scope>
    <source>
        <strain evidence="8 9">AT3.9</strain>
    </source>
</reference>
<dbReference type="InterPro" id="IPR041561">
    <property type="entry name" value="PglD_N"/>
</dbReference>
<dbReference type="Pfam" id="PF17836">
    <property type="entry name" value="PglD_N"/>
    <property type="match status" value="1"/>
</dbReference>
<dbReference type="PROSITE" id="PS00101">
    <property type="entry name" value="HEXAPEP_TRANSFERASES"/>
    <property type="match status" value="1"/>
</dbReference>
<evidence type="ECO:0000313" key="9">
    <source>
        <dbReference type="Proteomes" id="UP000532010"/>
    </source>
</evidence>
<dbReference type="InterPro" id="IPR050179">
    <property type="entry name" value="Trans_hexapeptide_repeat"/>
</dbReference>
<dbReference type="Proteomes" id="UP000532010">
    <property type="component" value="Unassembled WGS sequence"/>
</dbReference>
<feature type="site" description="Increases basicity of active site His" evidence="5">
    <location>
        <position position="149"/>
    </location>
</feature>
<dbReference type="InterPro" id="IPR020019">
    <property type="entry name" value="AcTrfase_PglD-like"/>
</dbReference>
<comment type="caution">
    <text evidence="8">The sequence shown here is derived from an EMBL/GenBank/DDBJ whole genome shotgun (WGS) entry which is preliminary data.</text>
</comment>
<dbReference type="PANTHER" id="PTHR43300">
    <property type="entry name" value="ACETYLTRANSFERASE"/>
    <property type="match status" value="1"/>
</dbReference>
<evidence type="ECO:0000256" key="4">
    <source>
        <dbReference type="ARBA" id="ARBA00023315"/>
    </source>
</evidence>
<evidence type="ECO:0000256" key="1">
    <source>
        <dbReference type="ARBA" id="ARBA00007274"/>
    </source>
</evidence>
<organism evidence="8 9">
    <name type="scientific">Microvirga lupini</name>
    <dbReference type="NCBI Taxonomy" id="420324"/>
    <lineage>
        <taxon>Bacteria</taxon>
        <taxon>Pseudomonadati</taxon>
        <taxon>Pseudomonadota</taxon>
        <taxon>Alphaproteobacteria</taxon>
        <taxon>Hyphomicrobiales</taxon>
        <taxon>Methylobacteriaceae</taxon>
        <taxon>Microvirga</taxon>
    </lineage>
</organism>
<evidence type="ECO:0000256" key="5">
    <source>
        <dbReference type="PIRSR" id="PIRSR620019-1"/>
    </source>
</evidence>
<name>A0A7W4YYS4_9HYPH</name>
<dbReference type="InterPro" id="IPR001451">
    <property type="entry name" value="Hexapep"/>
</dbReference>
<protein>
    <submittedName>
        <fullName evidence="8">Sugar O-acyltransferase (Sialic acid O-acetyltransferase NeuD family)</fullName>
    </submittedName>
</protein>
<dbReference type="Gene3D" id="3.40.50.20">
    <property type="match status" value="1"/>
</dbReference>
<dbReference type="GO" id="GO:0016746">
    <property type="term" value="F:acyltransferase activity"/>
    <property type="evidence" value="ECO:0007669"/>
    <property type="project" value="UniProtKB-KW"/>
</dbReference>
<dbReference type="Gene3D" id="2.160.10.10">
    <property type="entry name" value="Hexapeptide repeat proteins"/>
    <property type="match status" value="1"/>
</dbReference>
<keyword evidence="9" id="KW-1185">Reference proteome</keyword>
<dbReference type="AlphaFoldDB" id="A0A7W4YYS4"/>
<feature type="binding site" evidence="6">
    <location>
        <position position="81"/>
    </location>
    <ligand>
        <name>substrate</name>
    </ligand>
</feature>
<feature type="active site" description="Proton acceptor" evidence="5">
    <location>
        <position position="148"/>
    </location>
</feature>
<dbReference type="NCBIfam" id="TIGR03570">
    <property type="entry name" value="NeuD_NnaD"/>
    <property type="match status" value="1"/>
</dbReference>
<evidence type="ECO:0000256" key="2">
    <source>
        <dbReference type="ARBA" id="ARBA00022679"/>
    </source>
</evidence>
<dbReference type="Pfam" id="PF00132">
    <property type="entry name" value="Hexapep"/>
    <property type="match status" value="1"/>
</dbReference>
<keyword evidence="2 8" id="KW-0808">Transferase</keyword>
<dbReference type="RefSeq" id="WP_246408271.1">
    <property type="nucleotide sequence ID" value="NZ_JACHWB010000005.1"/>
</dbReference>
<sequence length="220" mass="23711">MSRWFACASIVAMRNIRIAIYGCGGFGREIEPLASSMDADVVFVSDIPSEHGSVINHIRVISFDDLISPQHIDREVVLAVGSSDGRRNLAAKCKAAGLRFGSLQAPTVRLLRDNKIGEGSVFCDYSMCTSNARIGQHFQCNIYSYVAHDCVIGDFVTFAPRVNCNGNVTIEDDVYVGTGAFLKQGIRIGRGATIGMGAVVTNDVLPDVVVVGNPARVLER</sequence>
<accession>A0A7W4YYS4</accession>
<dbReference type="PANTHER" id="PTHR43300:SF7">
    <property type="entry name" value="UDP-N-ACETYLBACILLOSAMINE N-ACETYLTRANSFERASE"/>
    <property type="match status" value="1"/>
</dbReference>
<evidence type="ECO:0000256" key="6">
    <source>
        <dbReference type="PIRSR" id="PIRSR620019-2"/>
    </source>
</evidence>
<feature type="domain" description="PglD N-terminal" evidence="7">
    <location>
        <begin position="17"/>
        <end position="92"/>
    </location>
</feature>
<dbReference type="SUPFAM" id="SSF51161">
    <property type="entry name" value="Trimeric LpxA-like enzymes"/>
    <property type="match status" value="1"/>
</dbReference>
<dbReference type="InterPro" id="IPR011004">
    <property type="entry name" value="Trimer_LpxA-like_sf"/>
</dbReference>
<proteinExistence type="inferred from homology"/>
<evidence type="ECO:0000313" key="8">
    <source>
        <dbReference type="EMBL" id="MBB3020629.1"/>
    </source>
</evidence>
<gene>
    <name evidence="8" type="ORF">FHR70_003715</name>
</gene>
<keyword evidence="4 8" id="KW-0012">Acyltransferase</keyword>